<evidence type="ECO:0000313" key="3">
    <source>
        <dbReference type="Proteomes" id="UP000477156"/>
    </source>
</evidence>
<dbReference type="EMBL" id="WWVF01000013">
    <property type="protein sequence ID" value="MZS89068.1"/>
    <property type="molecule type" value="Genomic_DNA"/>
</dbReference>
<feature type="transmembrane region" description="Helical" evidence="1">
    <location>
        <begin position="20"/>
        <end position="41"/>
    </location>
</feature>
<dbReference type="RefSeq" id="WP_161276147.1">
    <property type="nucleotide sequence ID" value="NZ_JANGDT010000002.1"/>
</dbReference>
<comment type="caution">
    <text evidence="2">The sequence shown here is derived from an EMBL/GenBank/DDBJ whole genome shotgun (WGS) entry which is preliminary data.</text>
</comment>
<evidence type="ECO:0000313" key="2">
    <source>
        <dbReference type="EMBL" id="MZS89068.1"/>
    </source>
</evidence>
<name>A0A6L8XTM4_9FIRM</name>
<keyword evidence="1" id="KW-1133">Transmembrane helix</keyword>
<feature type="transmembrane region" description="Helical" evidence="1">
    <location>
        <begin position="53"/>
        <end position="72"/>
    </location>
</feature>
<proteinExistence type="predicted"/>
<evidence type="ECO:0000256" key="1">
    <source>
        <dbReference type="SAM" id="Phobius"/>
    </source>
</evidence>
<dbReference type="Proteomes" id="UP000477156">
    <property type="component" value="Unassembled WGS sequence"/>
</dbReference>
<dbReference type="AlphaFoldDB" id="A0A6L8XTM4"/>
<keyword evidence="1" id="KW-0812">Transmembrane</keyword>
<accession>A0A6L8XTM4</accession>
<sequence length="74" mass="8159">MTNTANTTQGMRRKKANRKFSKTMAVILGLIVTVELIIAGGMIFNIDFHSTDMITLFMGFMVLYAGVVALLTDN</sequence>
<reference evidence="2 3" key="1">
    <citation type="journal article" date="2019" name="Nat. Med.">
        <title>A library of human gut bacterial isolates paired with longitudinal multiomics data enables mechanistic microbiome research.</title>
        <authorList>
            <person name="Poyet M."/>
            <person name="Groussin M."/>
            <person name="Gibbons S.M."/>
            <person name="Avila-Pacheco J."/>
            <person name="Jiang X."/>
            <person name="Kearney S.M."/>
            <person name="Perrotta A.R."/>
            <person name="Berdy B."/>
            <person name="Zhao S."/>
            <person name="Lieberman T.D."/>
            <person name="Swanson P.K."/>
            <person name="Smith M."/>
            <person name="Roesemann S."/>
            <person name="Alexander J.E."/>
            <person name="Rich S.A."/>
            <person name="Livny J."/>
            <person name="Vlamakis H."/>
            <person name="Clish C."/>
            <person name="Bullock K."/>
            <person name="Deik A."/>
            <person name="Scott J."/>
            <person name="Pierce K.A."/>
            <person name="Xavier R.J."/>
            <person name="Alm E.J."/>
        </authorList>
    </citation>
    <scope>NUCLEOTIDE SEQUENCE [LARGE SCALE GENOMIC DNA]</scope>
    <source>
        <strain evidence="2 3">BIOML-A12</strain>
    </source>
</reference>
<protein>
    <submittedName>
        <fullName evidence="2">Uncharacterized protein</fullName>
    </submittedName>
</protein>
<gene>
    <name evidence="2" type="ORF">GT712_08285</name>
</gene>
<organism evidence="2 3">
    <name type="scientific">Blautia wexlerae</name>
    <dbReference type="NCBI Taxonomy" id="418240"/>
    <lineage>
        <taxon>Bacteria</taxon>
        <taxon>Bacillati</taxon>
        <taxon>Bacillota</taxon>
        <taxon>Clostridia</taxon>
        <taxon>Lachnospirales</taxon>
        <taxon>Lachnospiraceae</taxon>
        <taxon>Blautia</taxon>
    </lineage>
</organism>
<keyword evidence="1" id="KW-0472">Membrane</keyword>